<keyword evidence="1" id="KW-0863">Zinc-finger</keyword>
<keyword evidence="1" id="KW-0479">Metal-binding</keyword>
<feature type="domain" description="C3H1-type" evidence="3">
    <location>
        <begin position="52"/>
        <end position="74"/>
    </location>
</feature>
<dbReference type="EMBL" id="CAUJNA010003699">
    <property type="protein sequence ID" value="CAJ1407977.1"/>
    <property type="molecule type" value="Genomic_DNA"/>
</dbReference>
<evidence type="ECO:0000313" key="5">
    <source>
        <dbReference type="Proteomes" id="UP001178507"/>
    </source>
</evidence>
<keyword evidence="1" id="KW-0862">Zinc</keyword>
<dbReference type="InterPro" id="IPR000571">
    <property type="entry name" value="Znf_CCCH"/>
</dbReference>
<reference evidence="4" key="1">
    <citation type="submission" date="2023-08" db="EMBL/GenBank/DDBJ databases">
        <authorList>
            <person name="Chen Y."/>
            <person name="Shah S."/>
            <person name="Dougan E. K."/>
            <person name="Thang M."/>
            <person name="Chan C."/>
        </authorList>
    </citation>
    <scope>NUCLEOTIDE SEQUENCE</scope>
</reference>
<dbReference type="PROSITE" id="PS50103">
    <property type="entry name" value="ZF_C3H1"/>
    <property type="match status" value="1"/>
</dbReference>
<name>A0AA36NI18_9DINO</name>
<evidence type="ECO:0000313" key="4">
    <source>
        <dbReference type="EMBL" id="CAJ1407977.1"/>
    </source>
</evidence>
<organism evidence="4 5">
    <name type="scientific">Effrenium voratum</name>
    <dbReference type="NCBI Taxonomy" id="2562239"/>
    <lineage>
        <taxon>Eukaryota</taxon>
        <taxon>Sar</taxon>
        <taxon>Alveolata</taxon>
        <taxon>Dinophyceae</taxon>
        <taxon>Suessiales</taxon>
        <taxon>Symbiodiniaceae</taxon>
        <taxon>Effrenium</taxon>
    </lineage>
</organism>
<proteinExistence type="predicted"/>
<gene>
    <name evidence="4" type="ORF">EVOR1521_LOCUS29549</name>
</gene>
<evidence type="ECO:0000259" key="3">
    <source>
        <dbReference type="PROSITE" id="PS50103"/>
    </source>
</evidence>
<evidence type="ECO:0000256" key="2">
    <source>
        <dbReference type="SAM" id="MobiDB-lite"/>
    </source>
</evidence>
<dbReference type="AlphaFoldDB" id="A0AA36NI18"/>
<feature type="region of interest" description="Disordered" evidence="2">
    <location>
        <begin position="73"/>
        <end position="100"/>
    </location>
</feature>
<comment type="caution">
    <text evidence="4">The sequence shown here is derived from an EMBL/GenBank/DDBJ whole genome shotgun (WGS) entry which is preliminary data.</text>
</comment>
<evidence type="ECO:0000256" key="1">
    <source>
        <dbReference type="PROSITE-ProRule" id="PRU00723"/>
    </source>
</evidence>
<accession>A0AA36NI18</accession>
<feature type="zinc finger region" description="C3H1-type" evidence="1">
    <location>
        <begin position="52"/>
        <end position="74"/>
    </location>
</feature>
<keyword evidence="5" id="KW-1185">Reference proteome</keyword>
<dbReference type="GO" id="GO:0008270">
    <property type="term" value="F:zinc ion binding"/>
    <property type="evidence" value="ECO:0007669"/>
    <property type="project" value="UniProtKB-KW"/>
</dbReference>
<dbReference type="Proteomes" id="UP001178507">
    <property type="component" value="Unassembled WGS sequence"/>
</dbReference>
<sequence length="204" mass="22843">MSDRSGDFQLNPDWLRQLVEDIRALLPEDDSSLGSSTSNPGSVGHPELCDHRCIYFMKGRCQQGGSCGFCHRHHGSQSPRPPDRNRNPNPGPETIPSTPEQRLDLLLPFLAARALEEGLPEGGAELLEIIRQRLQELRQTPAPKPEDCPLQPGRLANLDKVLRRMTFSGLLGLALRNKLDRAFTERLKVAFQELRQEHAARSTP</sequence>
<protein>
    <recommendedName>
        <fullName evidence="3">C3H1-type domain-containing protein</fullName>
    </recommendedName>
</protein>